<dbReference type="CDD" id="cd01821">
    <property type="entry name" value="Rhamnogalacturan_acetylesterase_like"/>
    <property type="match status" value="1"/>
</dbReference>
<feature type="signal peptide" evidence="1">
    <location>
        <begin position="1"/>
        <end position="15"/>
    </location>
</feature>
<dbReference type="PANTHER" id="PTHR43695">
    <property type="entry name" value="PUTATIVE (AFU_ORTHOLOGUE AFUA_2G17250)-RELATED"/>
    <property type="match status" value="1"/>
</dbReference>
<sequence>MRFSSLLALLPLACAAPAALIERAPRPVYWVLAGDSTTAPAGGWGDAFLSTTVAAGSSGRNLGKSGASTRSFRAGGNWANVLSEVNKNKANYDVYVTIQFGHNDQKANSGVTIDQYATNLGVFVDDVKKAGGIPILVTPLTRRTFSGGKVVQNLANETARTLAVAKQRGSHVIDLNKASTDYVQAIGASAADQYNLSSGDRTHVNARGGVVFSRIVSDLLVAGYPSEFSAVTKPNASLSALIKAGKPY</sequence>
<comment type="caution">
    <text evidence="3">The sequence shown here is derived from an EMBL/GenBank/DDBJ whole genome shotgun (WGS) entry which is preliminary data.</text>
</comment>
<dbReference type="AlphaFoldDB" id="A0A8K0RC40"/>
<feature type="chain" id="PRO_5035481615" evidence="1">
    <location>
        <begin position="16"/>
        <end position="248"/>
    </location>
</feature>
<dbReference type="GO" id="GO:0016787">
    <property type="term" value="F:hydrolase activity"/>
    <property type="evidence" value="ECO:0007669"/>
    <property type="project" value="UniProtKB-KW"/>
</dbReference>
<name>A0A8K0RC40_9PLEO</name>
<keyword evidence="3" id="KW-0378">Hydrolase</keyword>
<proteinExistence type="predicted"/>
<evidence type="ECO:0000313" key="3">
    <source>
        <dbReference type="EMBL" id="KAH7091454.1"/>
    </source>
</evidence>
<dbReference type="EMBL" id="JAGMVJ010000004">
    <property type="protein sequence ID" value="KAH7091454.1"/>
    <property type="molecule type" value="Genomic_DNA"/>
</dbReference>
<dbReference type="Proteomes" id="UP000813461">
    <property type="component" value="Unassembled WGS sequence"/>
</dbReference>
<protein>
    <submittedName>
        <fullName evidence="3">SGNH hydrolase-type esterase domain-containing protein</fullName>
    </submittedName>
</protein>
<dbReference type="OrthoDB" id="5041285at2759"/>
<dbReference type="SUPFAM" id="SSF52266">
    <property type="entry name" value="SGNH hydrolase"/>
    <property type="match status" value="1"/>
</dbReference>
<dbReference type="Pfam" id="PF13472">
    <property type="entry name" value="Lipase_GDSL_2"/>
    <property type="match status" value="1"/>
</dbReference>
<keyword evidence="1" id="KW-0732">Signal</keyword>
<gene>
    <name evidence="3" type="ORF">FB567DRAFT_589342</name>
</gene>
<evidence type="ECO:0000313" key="4">
    <source>
        <dbReference type="Proteomes" id="UP000813461"/>
    </source>
</evidence>
<organism evidence="3 4">
    <name type="scientific">Paraphoma chrysanthemicola</name>
    <dbReference type="NCBI Taxonomy" id="798071"/>
    <lineage>
        <taxon>Eukaryota</taxon>
        <taxon>Fungi</taxon>
        <taxon>Dikarya</taxon>
        <taxon>Ascomycota</taxon>
        <taxon>Pezizomycotina</taxon>
        <taxon>Dothideomycetes</taxon>
        <taxon>Pleosporomycetidae</taxon>
        <taxon>Pleosporales</taxon>
        <taxon>Pleosporineae</taxon>
        <taxon>Phaeosphaeriaceae</taxon>
        <taxon>Paraphoma</taxon>
    </lineage>
</organism>
<feature type="domain" description="SGNH hydrolase-type esterase" evidence="2">
    <location>
        <begin position="34"/>
        <end position="208"/>
    </location>
</feature>
<keyword evidence="4" id="KW-1185">Reference proteome</keyword>
<evidence type="ECO:0000259" key="2">
    <source>
        <dbReference type="Pfam" id="PF13472"/>
    </source>
</evidence>
<dbReference type="Gene3D" id="3.40.50.1110">
    <property type="entry name" value="SGNH hydrolase"/>
    <property type="match status" value="1"/>
</dbReference>
<dbReference type="InterPro" id="IPR037459">
    <property type="entry name" value="RhgT-like"/>
</dbReference>
<reference evidence="3" key="1">
    <citation type="journal article" date="2021" name="Nat. Commun.">
        <title>Genetic determinants of endophytism in the Arabidopsis root mycobiome.</title>
        <authorList>
            <person name="Mesny F."/>
            <person name="Miyauchi S."/>
            <person name="Thiergart T."/>
            <person name="Pickel B."/>
            <person name="Atanasova L."/>
            <person name="Karlsson M."/>
            <person name="Huettel B."/>
            <person name="Barry K.W."/>
            <person name="Haridas S."/>
            <person name="Chen C."/>
            <person name="Bauer D."/>
            <person name="Andreopoulos W."/>
            <person name="Pangilinan J."/>
            <person name="LaButti K."/>
            <person name="Riley R."/>
            <person name="Lipzen A."/>
            <person name="Clum A."/>
            <person name="Drula E."/>
            <person name="Henrissat B."/>
            <person name="Kohler A."/>
            <person name="Grigoriev I.V."/>
            <person name="Martin F.M."/>
            <person name="Hacquard S."/>
        </authorList>
    </citation>
    <scope>NUCLEOTIDE SEQUENCE</scope>
    <source>
        <strain evidence="3">MPI-SDFR-AT-0120</strain>
    </source>
</reference>
<evidence type="ECO:0000256" key="1">
    <source>
        <dbReference type="SAM" id="SignalP"/>
    </source>
</evidence>
<dbReference type="PANTHER" id="PTHR43695:SF2">
    <property type="entry name" value="PUTATIVE (AFU_ORTHOLOGUE AFUA_2G17250)-RELATED"/>
    <property type="match status" value="1"/>
</dbReference>
<dbReference type="InterPro" id="IPR036514">
    <property type="entry name" value="SGNH_hydro_sf"/>
</dbReference>
<accession>A0A8K0RC40</accession>
<dbReference type="InterPro" id="IPR013830">
    <property type="entry name" value="SGNH_hydro"/>
</dbReference>